<keyword evidence="2" id="KW-1185">Reference proteome</keyword>
<gene>
    <name evidence="1" type="ORF">GURKE_01300</name>
</gene>
<proteinExistence type="predicted"/>
<organism evidence="1 2">
    <name type="scientific">Brevundimonas phage vB_BpoS-Gurke</name>
    <dbReference type="NCBI Taxonomy" id="2948599"/>
    <lineage>
        <taxon>Viruses</taxon>
        <taxon>Duplodnaviria</taxon>
        <taxon>Heunggongvirae</taxon>
        <taxon>Uroviricota</taxon>
        <taxon>Caudoviricetes</taxon>
        <taxon>Jeanschmidtviridae</taxon>
        <taxon>Kikimoravirus</taxon>
        <taxon>Kikimoravirus gurke</taxon>
    </lineage>
</organism>
<evidence type="ECO:0000313" key="1">
    <source>
        <dbReference type="EMBL" id="UTC28161.1"/>
    </source>
</evidence>
<reference evidence="1" key="1">
    <citation type="submission" date="2022-04" db="EMBL/GenBank/DDBJ databases">
        <authorList>
            <person name="Friedrich I."/>
            <person name="Schneider D."/>
            <person name="Poehlein A."/>
            <person name="Hertel R."/>
            <person name="Daniel R."/>
        </authorList>
    </citation>
    <scope>NUCLEOTIDE SEQUENCE</scope>
</reference>
<sequence length="96" mass="10770">MHGMPWLVLLLMILSWPKHLRQNCPNPPSDQCSRGDCVHMTLFSCARCGGGEGSLTTDCPGVKIPYEDDQAVYNDQLDYVRGAGWVRPGDLHWKRA</sequence>
<name>A0A9E7SRX6_9CAUD</name>
<evidence type="ECO:0000313" key="2">
    <source>
        <dbReference type="Proteomes" id="UP001055634"/>
    </source>
</evidence>
<dbReference type="Proteomes" id="UP001055634">
    <property type="component" value="Segment"/>
</dbReference>
<protein>
    <submittedName>
        <fullName evidence="1">Uncharacterized protein</fullName>
    </submittedName>
</protein>
<dbReference type="EMBL" id="ON529850">
    <property type="protein sequence ID" value="UTC28161.1"/>
    <property type="molecule type" value="Genomic_DNA"/>
</dbReference>
<accession>A0A9E7SRX6</accession>